<feature type="domain" description="HTH cro/C1-type" evidence="1">
    <location>
        <begin position="7"/>
        <end position="61"/>
    </location>
</feature>
<sequence>MGMATKIRILLIERNMKIKDLAEQLGYSGNNLSNKLKNDNFSEKELLKIAEILDCDYKATFIMRDTGKEI</sequence>
<dbReference type="Gene3D" id="1.10.260.40">
    <property type="entry name" value="lambda repressor-like DNA-binding domains"/>
    <property type="match status" value="1"/>
</dbReference>
<protein>
    <submittedName>
        <fullName evidence="2">Helix-turn-helix transcriptional regulator</fullName>
    </submittedName>
</protein>
<name>A0ABT1RTR3_9FIRM</name>
<dbReference type="Proteomes" id="UP001524502">
    <property type="component" value="Unassembled WGS sequence"/>
</dbReference>
<dbReference type="PROSITE" id="PS50943">
    <property type="entry name" value="HTH_CROC1"/>
    <property type="match status" value="1"/>
</dbReference>
<evidence type="ECO:0000313" key="3">
    <source>
        <dbReference type="Proteomes" id="UP001524502"/>
    </source>
</evidence>
<dbReference type="SUPFAM" id="SSF47413">
    <property type="entry name" value="lambda repressor-like DNA-binding domains"/>
    <property type="match status" value="1"/>
</dbReference>
<evidence type="ECO:0000259" key="1">
    <source>
        <dbReference type="PROSITE" id="PS50943"/>
    </source>
</evidence>
<dbReference type="InterPro" id="IPR001387">
    <property type="entry name" value="Cro/C1-type_HTH"/>
</dbReference>
<reference evidence="2 3" key="1">
    <citation type="submission" date="2022-06" db="EMBL/GenBank/DDBJ databases">
        <title>Isolation of gut microbiota from human fecal samples.</title>
        <authorList>
            <person name="Pamer E.G."/>
            <person name="Barat B."/>
            <person name="Waligurski E."/>
            <person name="Medina S."/>
            <person name="Paddock L."/>
            <person name="Mostad J."/>
        </authorList>
    </citation>
    <scope>NUCLEOTIDE SEQUENCE [LARGE SCALE GENOMIC DNA]</scope>
    <source>
        <strain evidence="2 3">SL.3.17</strain>
    </source>
</reference>
<gene>
    <name evidence="2" type="ORF">NE619_17875</name>
</gene>
<dbReference type="Pfam" id="PF13443">
    <property type="entry name" value="HTH_26"/>
    <property type="match status" value="1"/>
</dbReference>
<dbReference type="EMBL" id="JANFXK010000048">
    <property type="protein sequence ID" value="MCQ4638601.1"/>
    <property type="molecule type" value="Genomic_DNA"/>
</dbReference>
<keyword evidence="3" id="KW-1185">Reference proteome</keyword>
<dbReference type="SMART" id="SM00530">
    <property type="entry name" value="HTH_XRE"/>
    <property type="match status" value="1"/>
</dbReference>
<dbReference type="CDD" id="cd00093">
    <property type="entry name" value="HTH_XRE"/>
    <property type="match status" value="1"/>
</dbReference>
<proteinExistence type="predicted"/>
<organism evidence="2 3">
    <name type="scientific">Anaerovorax odorimutans</name>
    <dbReference type="NCBI Taxonomy" id="109327"/>
    <lineage>
        <taxon>Bacteria</taxon>
        <taxon>Bacillati</taxon>
        <taxon>Bacillota</taxon>
        <taxon>Clostridia</taxon>
        <taxon>Peptostreptococcales</taxon>
        <taxon>Anaerovoracaceae</taxon>
        <taxon>Anaerovorax</taxon>
    </lineage>
</organism>
<dbReference type="InterPro" id="IPR010982">
    <property type="entry name" value="Lambda_DNA-bd_dom_sf"/>
</dbReference>
<evidence type="ECO:0000313" key="2">
    <source>
        <dbReference type="EMBL" id="MCQ4638601.1"/>
    </source>
</evidence>
<comment type="caution">
    <text evidence="2">The sequence shown here is derived from an EMBL/GenBank/DDBJ whole genome shotgun (WGS) entry which is preliminary data.</text>
</comment>
<accession>A0ABT1RTR3</accession>
<dbReference type="RefSeq" id="WP_256133805.1">
    <property type="nucleotide sequence ID" value="NZ_JANFXK010000048.1"/>
</dbReference>